<dbReference type="SMART" id="SM00967">
    <property type="entry name" value="SpoU_sub_bind"/>
    <property type="match status" value="1"/>
</dbReference>
<evidence type="ECO:0000313" key="6">
    <source>
        <dbReference type="Proteomes" id="UP001325680"/>
    </source>
</evidence>
<evidence type="ECO:0000256" key="1">
    <source>
        <dbReference type="ARBA" id="ARBA00007228"/>
    </source>
</evidence>
<dbReference type="GO" id="GO:0008168">
    <property type="term" value="F:methyltransferase activity"/>
    <property type="evidence" value="ECO:0007669"/>
    <property type="project" value="UniProtKB-KW"/>
</dbReference>
<dbReference type="InterPro" id="IPR001537">
    <property type="entry name" value="SpoU_MeTrfase"/>
</dbReference>
<feature type="domain" description="RNA 2-O ribose methyltransferase substrate binding" evidence="4">
    <location>
        <begin position="26"/>
        <end position="96"/>
    </location>
</feature>
<evidence type="ECO:0000313" key="5">
    <source>
        <dbReference type="EMBL" id="WQD40556.1"/>
    </source>
</evidence>
<protein>
    <submittedName>
        <fullName evidence="5">RNA methyltransferase</fullName>
    </submittedName>
</protein>
<evidence type="ECO:0000256" key="3">
    <source>
        <dbReference type="ARBA" id="ARBA00022679"/>
    </source>
</evidence>
<name>A0ABZ0WD11_9BACT</name>
<dbReference type="SUPFAM" id="SSF55315">
    <property type="entry name" value="L30e-like"/>
    <property type="match status" value="1"/>
</dbReference>
<evidence type="ECO:0000256" key="2">
    <source>
        <dbReference type="ARBA" id="ARBA00022603"/>
    </source>
</evidence>
<dbReference type="Gene3D" id="3.40.1280.10">
    <property type="match status" value="1"/>
</dbReference>
<dbReference type="CDD" id="cd18109">
    <property type="entry name" value="SpoU-like_RNA-MTase"/>
    <property type="match status" value="1"/>
</dbReference>
<keyword evidence="3" id="KW-0808">Transferase</keyword>
<gene>
    <name evidence="5" type="ORF">U0035_10390</name>
</gene>
<dbReference type="InterPro" id="IPR029064">
    <property type="entry name" value="Ribosomal_eL30-like_sf"/>
</dbReference>
<sequence>MLNKSEVKYIQSLSQKKFRDEEGVYLAEGPKIVGEALTARRLEVKKIYALQEWLGLNEELCKNVDCEAVAGFELEKISQLKTPNQVLAIVAQPGVEHFKFKTDRPGIILDGIQDPGNLGTIIRIADWFGVHQVICSKDCADAYNSKVVQATMGSIFRVKLLYTDLESWMDAHKELAFYGAALNGAPLKNRPAISNGLVVIGNESKGIRPEVMNRLTERITIEKWGDAESLNAAVATGIILSHLRG</sequence>
<comment type="similarity">
    <text evidence="1">Belongs to the class IV-like SAM-binding methyltransferase superfamily. RNA methyltransferase TrmH family.</text>
</comment>
<dbReference type="Proteomes" id="UP001325680">
    <property type="component" value="Chromosome"/>
</dbReference>
<dbReference type="Gene3D" id="3.30.1330.30">
    <property type="match status" value="1"/>
</dbReference>
<dbReference type="InterPro" id="IPR053888">
    <property type="entry name" value="MRM3-like_sub_bind"/>
</dbReference>
<accession>A0ABZ0WD11</accession>
<keyword evidence="6" id="KW-1185">Reference proteome</keyword>
<dbReference type="EMBL" id="CP139960">
    <property type="protein sequence ID" value="WQD40556.1"/>
    <property type="molecule type" value="Genomic_DNA"/>
</dbReference>
<dbReference type="PANTHER" id="PTHR43191:SF2">
    <property type="entry name" value="RRNA METHYLTRANSFERASE 3, MITOCHONDRIAL"/>
    <property type="match status" value="1"/>
</dbReference>
<reference evidence="5 6" key="1">
    <citation type="submission" date="2023-12" db="EMBL/GenBank/DDBJ databases">
        <title>Genome sequencing and assembly of bacterial species from a model synthetic community.</title>
        <authorList>
            <person name="Hogle S.L."/>
        </authorList>
    </citation>
    <scope>NUCLEOTIDE SEQUENCE [LARGE SCALE GENOMIC DNA]</scope>
    <source>
        <strain evidence="5 6">HAMBI_3031</strain>
    </source>
</reference>
<organism evidence="5 6">
    <name type="scientific">Niabella yanshanensis</name>
    <dbReference type="NCBI Taxonomy" id="577386"/>
    <lineage>
        <taxon>Bacteria</taxon>
        <taxon>Pseudomonadati</taxon>
        <taxon>Bacteroidota</taxon>
        <taxon>Chitinophagia</taxon>
        <taxon>Chitinophagales</taxon>
        <taxon>Chitinophagaceae</taxon>
        <taxon>Niabella</taxon>
    </lineage>
</organism>
<dbReference type="InterPro" id="IPR013123">
    <property type="entry name" value="SpoU_subst-bd"/>
</dbReference>
<dbReference type="GO" id="GO:0032259">
    <property type="term" value="P:methylation"/>
    <property type="evidence" value="ECO:0007669"/>
    <property type="project" value="UniProtKB-KW"/>
</dbReference>
<dbReference type="InterPro" id="IPR029028">
    <property type="entry name" value="Alpha/beta_knot_MTases"/>
</dbReference>
<dbReference type="RefSeq" id="WP_114790449.1">
    <property type="nucleotide sequence ID" value="NZ_CP139960.1"/>
</dbReference>
<dbReference type="Pfam" id="PF00588">
    <property type="entry name" value="SpoU_methylase"/>
    <property type="match status" value="1"/>
</dbReference>
<dbReference type="SUPFAM" id="SSF75217">
    <property type="entry name" value="alpha/beta knot"/>
    <property type="match status" value="1"/>
</dbReference>
<dbReference type="PANTHER" id="PTHR43191">
    <property type="entry name" value="RRNA METHYLTRANSFERASE 3"/>
    <property type="match status" value="1"/>
</dbReference>
<dbReference type="Pfam" id="PF22435">
    <property type="entry name" value="MRM3-like_sub_bind"/>
    <property type="match status" value="1"/>
</dbReference>
<keyword evidence="2 5" id="KW-0489">Methyltransferase</keyword>
<dbReference type="InterPro" id="IPR051259">
    <property type="entry name" value="rRNA_Methyltransferase"/>
</dbReference>
<dbReference type="InterPro" id="IPR029026">
    <property type="entry name" value="tRNA_m1G_MTases_N"/>
</dbReference>
<evidence type="ECO:0000259" key="4">
    <source>
        <dbReference type="SMART" id="SM00967"/>
    </source>
</evidence>
<proteinExistence type="inferred from homology"/>